<evidence type="ECO:0000256" key="2">
    <source>
        <dbReference type="SAM" id="SignalP"/>
    </source>
</evidence>
<dbReference type="PROSITE" id="PS51257">
    <property type="entry name" value="PROKAR_LIPOPROTEIN"/>
    <property type="match status" value="1"/>
</dbReference>
<sequence length="254" mass="27753">MNLWIRSGVGLLLGVLLLTGCQSADGDNAEKRAKMAKEEKAAKKEEKESLRVAVNEETSKAWRDKKGKVKAIGAAAIRNTGKKAVELDSVQLYFLSKDKKLLAKKEVLAVVPKILKPGETAYVGGVHELTSLKEPDELDRVSVKPHVIPALKSVPEIKLVDIKGDKDRKGKVSVKGTVKNESTKEMKDILLSAVLKDKQGRLLAVLHDYLNVKIPGGKSASFTAEDHTLPKELMKQVDVNQSEVEAYPLVSGKQ</sequence>
<keyword evidence="2" id="KW-0732">Signal</keyword>
<reference evidence="3 4" key="1">
    <citation type="submission" date="2016-10" db="EMBL/GenBank/DDBJ databases">
        <authorList>
            <person name="de Groot N.N."/>
        </authorList>
    </citation>
    <scope>NUCLEOTIDE SEQUENCE [LARGE SCALE GENOMIC DNA]</scope>
    <source>
        <strain evidence="3 4">DSM 45610</strain>
    </source>
</reference>
<evidence type="ECO:0008006" key="5">
    <source>
        <dbReference type="Google" id="ProtNLM"/>
    </source>
</evidence>
<dbReference type="RefSeq" id="WP_091742153.1">
    <property type="nucleotide sequence ID" value="NZ_FNNQ01000016.1"/>
</dbReference>
<keyword evidence="4" id="KW-1185">Reference proteome</keyword>
<organism evidence="3 4">
    <name type="scientific">Marininema mesophilum</name>
    <dbReference type="NCBI Taxonomy" id="1048340"/>
    <lineage>
        <taxon>Bacteria</taxon>
        <taxon>Bacillati</taxon>
        <taxon>Bacillota</taxon>
        <taxon>Bacilli</taxon>
        <taxon>Bacillales</taxon>
        <taxon>Thermoactinomycetaceae</taxon>
        <taxon>Marininema</taxon>
    </lineage>
</organism>
<name>A0A1H3B7W1_9BACL</name>
<evidence type="ECO:0000313" key="3">
    <source>
        <dbReference type="EMBL" id="SDX38027.1"/>
    </source>
</evidence>
<feature type="region of interest" description="Disordered" evidence="1">
    <location>
        <begin position="28"/>
        <end position="48"/>
    </location>
</feature>
<evidence type="ECO:0000256" key="1">
    <source>
        <dbReference type="SAM" id="MobiDB-lite"/>
    </source>
</evidence>
<evidence type="ECO:0000313" key="4">
    <source>
        <dbReference type="Proteomes" id="UP000198534"/>
    </source>
</evidence>
<feature type="chain" id="PRO_5038554263" description="Lipoprotein" evidence="2">
    <location>
        <begin position="25"/>
        <end position="254"/>
    </location>
</feature>
<dbReference type="AlphaFoldDB" id="A0A1H3B7W1"/>
<dbReference type="Proteomes" id="UP000198534">
    <property type="component" value="Unassembled WGS sequence"/>
</dbReference>
<proteinExistence type="predicted"/>
<dbReference type="OrthoDB" id="2988540at2"/>
<protein>
    <recommendedName>
        <fullName evidence="5">Lipoprotein</fullName>
    </recommendedName>
</protein>
<gene>
    <name evidence="3" type="ORF">SAMN05444487_1163</name>
</gene>
<accession>A0A1H3B7W1</accession>
<feature type="signal peptide" evidence="2">
    <location>
        <begin position="1"/>
        <end position="24"/>
    </location>
</feature>
<dbReference type="EMBL" id="FNNQ01000016">
    <property type="protein sequence ID" value="SDX38027.1"/>
    <property type="molecule type" value="Genomic_DNA"/>
</dbReference>